<dbReference type="SMART" id="SM00271">
    <property type="entry name" value="DnaJ"/>
    <property type="match status" value="1"/>
</dbReference>
<dbReference type="PROSITE" id="PS00636">
    <property type="entry name" value="DNAJ_1"/>
    <property type="match status" value="1"/>
</dbReference>
<protein>
    <submittedName>
        <fullName evidence="4">J-protein (Type III)</fullName>
    </submittedName>
</protein>
<dbReference type="AlphaFoldDB" id="A0A7J6KXT1"/>
<dbReference type="PANTHER" id="PTHR24078">
    <property type="entry name" value="DNAJ HOMOLOG SUBFAMILY C MEMBER"/>
    <property type="match status" value="1"/>
</dbReference>
<dbReference type="SUPFAM" id="SSF49493">
    <property type="entry name" value="HSP40/DnaJ peptide-binding domain"/>
    <property type="match status" value="1"/>
</dbReference>
<sequence length="852" mass="93225">MESGGVFSTELSGAFGDVPFGTRSLKLQDYYTVLGLDRSASLSEIRNGYRLTAIKWHPDRAAEGMRAHALSQFQLAAEAFSVLGDPERRIVYDRHGHRGLLCGIQGTAVEGARTSVDAMEVYETFFGSVSPFADIVRERGESAKKKANSEGPAVEHTLEISLEEAVRGTTKEISLEENRLFKVTVTPGTVNGTVLSYVGMGASDAESSKPGPLLVTVRFGPQEGLTMSPEGSGDLHYTKSVGLWEAFLGITLDLPDLTSDASTVATSRGSFDISGRDDLQKTSQDLLVWEDLPQQVVEEVIIPFIVDAPVELMAIALVNRAMLQRVHRMLREIAHSSHVRREGESGMSRFCRLMGTLAQWPRIHLMREADIQAPEPEELAIYLKENPSSPFRIELRNGLPASTTFYCTVCHSPVLLNAGIISDNYHGGRGPAFLVDRVFEKVISEEALAYNTTFTTGRYVVCNVTCGGCDAAIGKKYLACMDPSNSFKTGKYLIEQAALYVPLCCRRSLGILTSGSLGNAPESAGLVCSRCLAGIKRLTAEAILAITNDCELSRMLQLYELMQEQHSLWSEVPALMRSAVQVVRSSSEGTSLIRRAMGFVVGDHVARDRMISKNEKLGERIERLSECLARMLVCLLLSGNCFGKETNLTALVTDRGLLDAISKVVRCNPCTWLTKEAYVYDQLVILERLLCGLSPAFNDNCISLPQAELFASEIWNKWLKSTESSLVATRIHRASFPQNTMGGLPAEESRVIVALDRLRRSSALHRFRVIGGGTGITDKAVERRLFMLVTVIANMTEGDSAAEEGRVCIRRKLGAILGLKPESQRQLPRSTSVDLCGAGNAGFCGPRLFSRG</sequence>
<dbReference type="PROSITE" id="PS50076">
    <property type="entry name" value="DNAJ_2"/>
    <property type="match status" value="1"/>
</dbReference>
<dbReference type="EMBL" id="JAAPAO010001015">
    <property type="protein sequence ID" value="KAF4651727.1"/>
    <property type="molecule type" value="Genomic_DNA"/>
</dbReference>
<dbReference type="Pfam" id="PF01556">
    <property type="entry name" value="DnaJ_C"/>
    <property type="match status" value="1"/>
</dbReference>
<gene>
    <name evidence="4" type="primary">JJJ2</name>
    <name evidence="4" type="ORF">FOL47_000217</name>
</gene>
<dbReference type="CDD" id="cd06257">
    <property type="entry name" value="DnaJ"/>
    <property type="match status" value="1"/>
</dbReference>
<dbReference type="InterPro" id="IPR002939">
    <property type="entry name" value="DnaJ_C"/>
</dbReference>
<keyword evidence="5" id="KW-1185">Reference proteome</keyword>
<dbReference type="InterPro" id="IPR008971">
    <property type="entry name" value="HSP40/DnaJ_pept-bd"/>
</dbReference>
<organism evidence="4 5">
    <name type="scientific">Perkinsus chesapeaki</name>
    <name type="common">Clam parasite</name>
    <name type="synonym">Perkinsus andrewsi</name>
    <dbReference type="NCBI Taxonomy" id="330153"/>
    <lineage>
        <taxon>Eukaryota</taxon>
        <taxon>Sar</taxon>
        <taxon>Alveolata</taxon>
        <taxon>Perkinsozoa</taxon>
        <taxon>Perkinsea</taxon>
        <taxon>Perkinsida</taxon>
        <taxon>Perkinsidae</taxon>
        <taxon>Perkinsus</taxon>
    </lineage>
</organism>
<dbReference type="PROSITE" id="PS51792">
    <property type="entry name" value="YIPPEE"/>
    <property type="match status" value="1"/>
</dbReference>
<dbReference type="InterPro" id="IPR018253">
    <property type="entry name" value="DnaJ_domain_CS"/>
</dbReference>
<evidence type="ECO:0000313" key="4">
    <source>
        <dbReference type="EMBL" id="KAF4651727.1"/>
    </source>
</evidence>
<dbReference type="GO" id="GO:0051087">
    <property type="term" value="F:protein-folding chaperone binding"/>
    <property type="evidence" value="ECO:0007669"/>
    <property type="project" value="TreeGrafter"/>
</dbReference>
<feature type="domain" description="J" evidence="2">
    <location>
        <begin position="29"/>
        <end position="96"/>
    </location>
</feature>
<dbReference type="Proteomes" id="UP000591131">
    <property type="component" value="Unassembled WGS sequence"/>
</dbReference>
<dbReference type="GO" id="GO:0006457">
    <property type="term" value="P:protein folding"/>
    <property type="evidence" value="ECO:0007669"/>
    <property type="project" value="InterPro"/>
</dbReference>
<dbReference type="PRINTS" id="PR00625">
    <property type="entry name" value="JDOMAIN"/>
</dbReference>
<evidence type="ECO:0000256" key="1">
    <source>
        <dbReference type="ARBA" id="ARBA00023186"/>
    </source>
</evidence>
<evidence type="ECO:0000313" key="5">
    <source>
        <dbReference type="Proteomes" id="UP000591131"/>
    </source>
</evidence>
<comment type="caution">
    <text evidence="4">The sequence shown here is derived from an EMBL/GenBank/DDBJ whole genome shotgun (WGS) entry which is preliminary data.</text>
</comment>
<dbReference type="Gene3D" id="1.10.287.110">
    <property type="entry name" value="DnaJ domain"/>
    <property type="match status" value="1"/>
</dbReference>
<feature type="domain" description="Yippee" evidence="3">
    <location>
        <begin position="403"/>
        <end position="503"/>
    </location>
</feature>
<dbReference type="InterPro" id="IPR034751">
    <property type="entry name" value="Yippee"/>
</dbReference>
<evidence type="ECO:0000259" key="3">
    <source>
        <dbReference type="PROSITE" id="PS51792"/>
    </source>
</evidence>
<dbReference type="PANTHER" id="PTHR24078:SF553">
    <property type="entry name" value="DNAJ HOMOLOG SUBFAMILY B MEMBER 5"/>
    <property type="match status" value="1"/>
</dbReference>
<dbReference type="InterPro" id="IPR051339">
    <property type="entry name" value="DnaJ_subfamily_B"/>
</dbReference>
<name>A0A7J6KXT1_PERCH</name>
<proteinExistence type="predicted"/>
<dbReference type="InterPro" id="IPR036869">
    <property type="entry name" value="J_dom_sf"/>
</dbReference>
<reference evidence="4 5" key="1">
    <citation type="submission" date="2020-04" db="EMBL/GenBank/DDBJ databases">
        <title>Perkinsus chesapeaki whole genome sequence.</title>
        <authorList>
            <person name="Bogema D.R."/>
        </authorList>
    </citation>
    <scope>NUCLEOTIDE SEQUENCE [LARGE SCALE GENOMIC DNA]</scope>
    <source>
        <strain evidence="4">ATCC PRA-425</strain>
    </source>
</reference>
<dbReference type="Gene3D" id="2.60.260.20">
    <property type="entry name" value="Urease metallochaperone UreE, N-terminal domain"/>
    <property type="match status" value="1"/>
</dbReference>
<accession>A0A7J6KXT1</accession>
<dbReference type="Pfam" id="PF00226">
    <property type="entry name" value="DnaJ"/>
    <property type="match status" value="1"/>
</dbReference>
<evidence type="ECO:0000259" key="2">
    <source>
        <dbReference type="PROSITE" id="PS50076"/>
    </source>
</evidence>
<dbReference type="OrthoDB" id="6407410at2759"/>
<dbReference type="GO" id="GO:0051082">
    <property type="term" value="F:unfolded protein binding"/>
    <property type="evidence" value="ECO:0007669"/>
    <property type="project" value="InterPro"/>
</dbReference>
<dbReference type="InterPro" id="IPR001623">
    <property type="entry name" value="DnaJ_domain"/>
</dbReference>
<dbReference type="SUPFAM" id="SSF46565">
    <property type="entry name" value="Chaperone J-domain"/>
    <property type="match status" value="1"/>
</dbReference>
<keyword evidence="1" id="KW-0143">Chaperone</keyword>
<dbReference type="GO" id="GO:0005829">
    <property type="term" value="C:cytosol"/>
    <property type="evidence" value="ECO:0007669"/>
    <property type="project" value="TreeGrafter"/>
</dbReference>